<dbReference type="RefSeq" id="WP_283765808.1">
    <property type="nucleotide sequence ID" value="NZ_JAQOSO010000021.1"/>
</dbReference>
<proteinExistence type="predicted"/>
<dbReference type="InterPro" id="IPR000361">
    <property type="entry name" value="ATAP_core_dom"/>
</dbReference>
<dbReference type="PANTHER" id="PTHR47265:SF1">
    <property type="entry name" value="IRON-SULFUR ASSEMBLY PROTEIN ISCA, CHLOROPLASTIC"/>
    <property type="match status" value="1"/>
</dbReference>
<comment type="caution">
    <text evidence="2">The sequence shown here is derived from an EMBL/GenBank/DDBJ whole genome shotgun (WGS) entry which is preliminary data.</text>
</comment>
<dbReference type="InterPro" id="IPR016092">
    <property type="entry name" value="ATAP"/>
</dbReference>
<dbReference type="Pfam" id="PF01521">
    <property type="entry name" value="Fe-S_biosyn"/>
    <property type="match status" value="1"/>
</dbReference>
<dbReference type="SUPFAM" id="SSF89360">
    <property type="entry name" value="HesB-like domain"/>
    <property type="match status" value="1"/>
</dbReference>
<organism evidence="2 3">
    <name type="scientific">Roseofilum capinflatum BLCC-M114</name>
    <dbReference type="NCBI Taxonomy" id="3022440"/>
    <lineage>
        <taxon>Bacteria</taxon>
        <taxon>Bacillati</taxon>
        <taxon>Cyanobacteriota</taxon>
        <taxon>Cyanophyceae</taxon>
        <taxon>Desertifilales</taxon>
        <taxon>Desertifilaceae</taxon>
        <taxon>Roseofilum</taxon>
        <taxon>Roseofilum capinflatum</taxon>
    </lineage>
</organism>
<dbReference type="Gene3D" id="2.60.300.12">
    <property type="entry name" value="HesB-like domain"/>
    <property type="match status" value="1"/>
</dbReference>
<dbReference type="InterPro" id="IPR031108">
    <property type="entry name" value="IscA_plant_cyanobact"/>
</dbReference>
<gene>
    <name evidence="2" type="ORF">PMG25_04995</name>
</gene>
<dbReference type="InterPro" id="IPR017870">
    <property type="entry name" value="FeS_cluster_insertion_CS"/>
</dbReference>
<dbReference type="PROSITE" id="PS01152">
    <property type="entry name" value="HESB"/>
    <property type="match status" value="1"/>
</dbReference>
<dbReference type="PANTHER" id="PTHR47265">
    <property type="entry name" value="IRON-SULFUR ASSEMBLY PROTEIN ISCA, CHLOROPLASTIC"/>
    <property type="match status" value="1"/>
</dbReference>
<reference evidence="2 3" key="1">
    <citation type="submission" date="2023-01" db="EMBL/GenBank/DDBJ databases">
        <title>Novel diversity within Roseofilum (Cyanobacteria; Desertifilaceae) from marine benthic mats with descriptions of four novel species.</title>
        <authorList>
            <person name="Wang Y."/>
            <person name="Berthold D.E."/>
            <person name="Hu J."/>
            <person name="Lefler F.W."/>
            <person name="Laughinghouse H.D. IV."/>
        </authorList>
    </citation>
    <scope>NUCLEOTIDE SEQUENCE [LARGE SCALE GENOMIC DNA]</scope>
    <source>
        <strain evidence="2 3">BLCC-M114</strain>
    </source>
</reference>
<evidence type="ECO:0000313" key="3">
    <source>
        <dbReference type="Proteomes" id="UP001235849"/>
    </source>
</evidence>
<evidence type="ECO:0000313" key="2">
    <source>
        <dbReference type="EMBL" id="MDJ1173444.1"/>
    </source>
</evidence>
<dbReference type="NCBIfam" id="TIGR00049">
    <property type="entry name" value="iron-sulfur cluster assembly accessory protein"/>
    <property type="match status" value="1"/>
</dbReference>
<name>A0ABT7B2P6_9CYAN</name>
<feature type="domain" description="Core" evidence="1">
    <location>
        <begin position="2"/>
        <end position="102"/>
    </location>
</feature>
<sequence length="112" mass="12618">MIHLTPAAATELKRLQSRYPQAKPWVRFEVQTGGCADFSYEIRFDSEKQETDQEYAYEAIAIIVDPTQLPYLDNLKVDYSDDLMGGGFRFHNPNATQTCGCGQSFSLDSPSN</sequence>
<dbReference type="EMBL" id="JAQOSO010000021">
    <property type="protein sequence ID" value="MDJ1173444.1"/>
    <property type="molecule type" value="Genomic_DNA"/>
</dbReference>
<protein>
    <submittedName>
        <fullName evidence="2">Iron-sulfur cluster assembly accessory protein</fullName>
    </submittedName>
</protein>
<accession>A0ABT7B2P6</accession>
<dbReference type="InterPro" id="IPR035903">
    <property type="entry name" value="HesB-like_dom_sf"/>
</dbReference>
<dbReference type="Proteomes" id="UP001235849">
    <property type="component" value="Unassembled WGS sequence"/>
</dbReference>
<keyword evidence="3" id="KW-1185">Reference proteome</keyword>
<evidence type="ECO:0000259" key="1">
    <source>
        <dbReference type="Pfam" id="PF01521"/>
    </source>
</evidence>